<proteinExistence type="predicted"/>
<dbReference type="Gene3D" id="3.90.550.10">
    <property type="entry name" value="Spore Coat Polysaccharide Biosynthesis Protein SpsA, Chain A"/>
    <property type="match status" value="1"/>
</dbReference>
<reference evidence="2" key="1">
    <citation type="submission" date="2022-10" db="EMBL/GenBank/DDBJ databases">
        <title>Tapping the CABI collections for fungal endophytes: first genome assemblies for Collariella, Neodidymelliopsis, Ascochyta clinopodiicola, Didymella pomorum, Didymosphaeria variabile, Neocosmospora piperis and Neocucurbitaria cava.</title>
        <authorList>
            <person name="Hill R."/>
        </authorList>
    </citation>
    <scope>NUCLEOTIDE SEQUENCE</scope>
    <source>
        <strain evidence="2">IMI 356814</strain>
    </source>
</reference>
<dbReference type="InterPro" id="IPR029044">
    <property type="entry name" value="Nucleotide-diphossugar_trans"/>
</dbReference>
<keyword evidence="1" id="KW-0472">Membrane</keyword>
<dbReference type="PROSITE" id="PS51257">
    <property type="entry name" value="PROKAR_LIPOPROTEIN"/>
    <property type="match status" value="1"/>
</dbReference>
<dbReference type="EMBL" id="JAPEUY010000019">
    <property type="protein sequence ID" value="KAJ4363416.1"/>
    <property type="molecule type" value="Genomic_DNA"/>
</dbReference>
<gene>
    <name evidence="2" type="ORF">N0V83_009709</name>
</gene>
<comment type="caution">
    <text evidence="2">The sequence shown here is derived from an EMBL/GenBank/DDBJ whole genome shotgun (WGS) entry which is preliminary data.</text>
</comment>
<feature type="transmembrane region" description="Helical" evidence="1">
    <location>
        <begin position="12"/>
        <end position="34"/>
    </location>
</feature>
<keyword evidence="3" id="KW-1185">Reference proteome</keyword>
<name>A0A9W9CHX8_9PLEO</name>
<evidence type="ECO:0008006" key="4">
    <source>
        <dbReference type="Google" id="ProtNLM"/>
    </source>
</evidence>
<sequence length="395" mass="44531">MGRLLLTASQVSVILSACIVFLFTLALFLSGYVLQQRYVHNLQAAIKPRLPKPLPPPIPIEPPTLDAKWARPMGSRPDIDETYEQYIAGQTMDWSRLGYVQVAREHVELCSAVMLLSDLHRMKSPAKRILMFPRLWLVETEDDEYSPEMSTTRRLLRTAARRYGVTLVPMEPVVEGADDTLPSSYSLASLYSLVDYERVIYLQGPGVLLDASALDSLLAFSKSEPMAAYPATPERTDLSTSLLMIHPSQESFSQLKALRASRPTTDLNLFRNTFSAPESLISEWSLSMGNVVYESQNLRHVVDDFNATSFEEATTFVRLSDPEIPGPEYDIPFSDRVKMRPQNPDAEEAWSRLYERFRQRRMEVCGLDLEVYQPVELSGGAESVEAEANHGAQDM</sequence>
<accession>A0A9W9CHX8</accession>
<keyword evidence="1" id="KW-0812">Transmembrane</keyword>
<evidence type="ECO:0000256" key="1">
    <source>
        <dbReference type="SAM" id="Phobius"/>
    </source>
</evidence>
<dbReference type="Proteomes" id="UP001140560">
    <property type="component" value="Unassembled WGS sequence"/>
</dbReference>
<organism evidence="2 3">
    <name type="scientific">Neocucurbitaria cava</name>
    <dbReference type="NCBI Taxonomy" id="798079"/>
    <lineage>
        <taxon>Eukaryota</taxon>
        <taxon>Fungi</taxon>
        <taxon>Dikarya</taxon>
        <taxon>Ascomycota</taxon>
        <taxon>Pezizomycotina</taxon>
        <taxon>Dothideomycetes</taxon>
        <taxon>Pleosporomycetidae</taxon>
        <taxon>Pleosporales</taxon>
        <taxon>Pleosporineae</taxon>
        <taxon>Cucurbitariaceae</taxon>
        <taxon>Neocucurbitaria</taxon>
    </lineage>
</organism>
<evidence type="ECO:0000313" key="2">
    <source>
        <dbReference type="EMBL" id="KAJ4363416.1"/>
    </source>
</evidence>
<dbReference type="AlphaFoldDB" id="A0A9W9CHX8"/>
<keyword evidence="1" id="KW-1133">Transmembrane helix</keyword>
<evidence type="ECO:0000313" key="3">
    <source>
        <dbReference type="Proteomes" id="UP001140560"/>
    </source>
</evidence>
<protein>
    <recommendedName>
        <fullName evidence="4">Glycosyltransferase family 8 protein</fullName>
    </recommendedName>
</protein>
<dbReference type="OrthoDB" id="5367275at2759"/>